<dbReference type="NCBIfam" id="TIGR00459">
    <property type="entry name" value="aspS_bact"/>
    <property type="match status" value="1"/>
</dbReference>
<feature type="binding site" evidence="7">
    <location>
        <position position="175"/>
    </location>
    <ligand>
        <name>L-aspartate</name>
        <dbReference type="ChEBI" id="CHEBI:29991"/>
    </ligand>
</feature>
<proteinExistence type="inferred from homology"/>
<dbReference type="Proteomes" id="UP000253941">
    <property type="component" value="Unassembled WGS sequence"/>
</dbReference>
<dbReference type="InterPro" id="IPR004115">
    <property type="entry name" value="GAD-like_sf"/>
</dbReference>
<feature type="region of interest" description="Disordered" evidence="8">
    <location>
        <begin position="587"/>
        <end position="608"/>
    </location>
</feature>
<feature type="binding site" evidence="7">
    <location>
        <begin position="538"/>
        <end position="541"/>
    </location>
    <ligand>
        <name>ATP</name>
        <dbReference type="ChEBI" id="CHEBI:30616"/>
    </ligand>
</feature>
<evidence type="ECO:0000256" key="8">
    <source>
        <dbReference type="SAM" id="MobiDB-lite"/>
    </source>
</evidence>
<evidence type="ECO:0000313" key="10">
    <source>
        <dbReference type="EMBL" id="RDD62732.1"/>
    </source>
</evidence>
<dbReference type="HAMAP" id="MF_00044">
    <property type="entry name" value="Asp_tRNA_synth_type1"/>
    <property type="match status" value="1"/>
</dbReference>
<feature type="binding site" evidence="7">
    <location>
        <position position="452"/>
    </location>
    <ligand>
        <name>L-aspartate</name>
        <dbReference type="ChEBI" id="CHEBI:29991"/>
    </ligand>
</feature>
<dbReference type="RefSeq" id="WP_114581307.1">
    <property type="nucleotide sequence ID" value="NZ_QPMH01000004.1"/>
</dbReference>
<evidence type="ECO:0000259" key="9">
    <source>
        <dbReference type="PROSITE" id="PS50862"/>
    </source>
</evidence>
<comment type="similarity">
    <text evidence="1 7">Belongs to the class-II aminoacyl-tRNA synthetase family. Type 1 subfamily.</text>
</comment>
<dbReference type="GO" id="GO:0050560">
    <property type="term" value="F:aspartate-tRNA(Asn) ligase activity"/>
    <property type="evidence" value="ECO:0007669"/>
    <property type="project" value="UniProtKB-EC"/>
</dbReference>
<dbReference type="GO" id="GO:0005524">
    <property type="term" value="F:ATP binding"/>
    <property type="evidence" value="ECO:0007669"/>
    <property type="project" value="UniProtKB-UniRule"/>
</dbReference>
<dbReference type="Gene3D" id="2.40.50.140">
    <property type="entry name" value="Nucleic acid-binding proteins"/>
    <property type="match status" value="1"/>
</dbReference>
<dbReference type="Gene3D" id="3.30.1360.30">
    <property type="entry name" value="GAD-like domain"/>
    <property type="match status" value="1"/>
</dbReference>
<gene>
    <name evidence="7" type="primary">aspS</name>
    <name evidence="10" type="ORF">DRB17_06120</name>
</gene>
<dbReference type="PANTHER" id="PTHR22594:SF5">
    <property type="entry name" value="ASPARTATE--TRNA LIGASE, MITOCHONDRIAL"/>
    <property type="match status" value="1"/>
</dbReference>
<evidence type="ECO:0000256" key="3">
    <source>
        <dbReference type="ARBA" id="ARBA00022741"/>
    </source>
</evidence>
<dbReference type="GO" id="GO:0006422">
    <property type="term" value="P:aspartyl-tRNA aminoacylation"/>
    <property type="evidence" value="ECO:0007669"/>
    <property type="project" value="UniProtKB-UniRule"/>
</dbReference>
<dbReference type="EMBL" id="QPMH01000004">
    <property type="protein sequence ID" value="RDD62732.1"/>
    <property type="molecule type" value="Genomic_DNA"/>
</dbReference>
<feature type="binding site" evidence="7">
    <location>
        <position position="493"/>
    </location>
    <ligand>
        <name>L-aspartate</name>
        <dbReference type="ChEBI" id="CHEBI:29991"/>
    </ligand>
</feature>
<sequence>MHPYRTHTCGELRAGNVGETVRLSGWVHRKRDHGQLLFVDLRDDFGVTQVVTDVSSELFPEIERVRVESVIKVTGTVVKRSDETINPRLPTGEVELRMEAFEVLSTAAQVPLQVNSDEDAGEEVRLRYRFLDLRRERMHRNIKLRSDVISSIRRRMTEQGFREFQTPILTASSPEGARDFLVPSRLHAGKFYALPQAPQMFKQLLMMAGFDKYFQIAPCFRDEASRADRSPGEFYQLDFEMSFVTQDDVFNAIEPVLTDVFEEFAGNRSVTKPPYPRIPYEEAMLKYGTDKPDLRNPIEIAEATEPFRNSGFGIFAKAIEKGAEIRAIPAPGAAARPRSFFDKLNAWAQNEGKPGLGYIVFAEGGEAKGPIAKNLDEHRLHMIKEAADVGDGDAVFFVCDKKADAEDFAGVVRTRVGQELDLIEKDTYKFCWVVDFPMYELDEETGRIEFSHNPFSMPQGGLDALEHEDPLAIKATQYDIVCNGIELSSGAIRNHLPEVMYRAFGIVGYTPEQVEERFSGLLSALKYGAPPHGGCAPGIDRIVMLLADEPNIREIVAFPMTQRAEDLMMGAPAEIPEERLKELHLKVALPPKRQSQSGEGEKKTAAGS</sequence>
<comment type="subcellular location">
    <subcellularLocation>
        <location evidence="7">Cytoplasm</location>
    </subcellularLocation>
</comment>
<comment type="caution">
    <text evidence="7">Lacks conserved residue(s) required for the propagation of feature annotation.</text>
</comment>
<reference evidence="10 11" key="1">
    <citation type="submission" date="2018-07" db="EMBL/GenBank/DDBJ databases">
        <title>Venubactetium sediminum gen. nov., sp. nov., isolated from a marine solar saltern.</title>
        <authorList>
            <person name="Wang S."/>
        </authorList>
    </citation>
    <scope>NUCLEOTIDE SEQUENCE [LARGE SCALE GENOMIC DNA]</scope>
    <source>
        <strain evidence="10 11">WD2A32</strain>
    </source>
</reference>
<evidence type="ECO:0000256" key="2">
    <source>
        <dbReference type="ARBA" id="ARBA00022598"/>
    </source>
</evidence>
<evidence type="ECO:0000256" key="1">
    <source>
        <dbReference type="ARBA" id="ARBA00006303"/>
    </source>
</evidence>
<name>A0A369TD32_9PROT</name>
<evidence type="ECO:0000256" key="7">
    <source>
        <dbReference type="HAMAP-Rule" id="MF_00044"/>
    </source>
</evidence>
<keyword evidence="2 7" id="KW-0436">Ligase</keyword>
<comment type="catalytic activity">
    <reaction evidence="7">
        <text>tRNA(Asx) + L-aspartate + ATP = L-aspartyl-tRNA(Asx) + AMP + diphosphate</text>
        <dbReference type="Rhea" id="RHEA:18349"/>
        <dbReference type="Rhea" id="RHEA-COMP:9710"/>
        <dbReference type="Rhea" id="RHEA-COMP:9711"/>
        <dbReference type="ChEBI" id="CHEBI:29991"/>
        <dbReference type="ChEBI" id="CHEBI:30616"/>
        <dbReference type="ChEBI" id="CHEBI:33019"/>
        <dbReference type="ChEBI" id="CHEBI:78442"/>
        <dbReference type="ChEBI" id="CHEBI:78516"/>
        <dbReference type="ChEBI" id="CHEBI:456215"/>
        <dbReference type="EC" id="6.1.1.23"/>
    </reaction>
</comment>
<keyword evidence="6 7" id="KW-0030">Aminoacyl-tRNA synthetase</keyword>
<evidence type="ECO:0000256" key="4">
    <source>
        <dbReference type="ARBA" id="ARBA00022840"/>
    </source>
</evidence>
<dbReference type="GO" id="GO:0003676">
    <property type="term" value="F:nucleic acid binding"/>
    <property type="evidence" value="ECO:0007669"/>
    <property type="project" value="InterPro"/>
</dbReference>
<dbReference type="InterPro" id="IPR004524">
    <property type="entry name" value="Asp-tRNA-ligase_1"/>
</dbReference>
<dbReference type="CDD" id="cd04317">
    <property type="entry name" value="EcAspRS_like_N"/>
    <property type="match status" value="1"/>
</dbReference>
<dbReference type="InterPro" id="IPR045864">
    <property type="entry name" value="aa-tRNA-synth_II/BPL/LPL"/>
</dbReference>
<feature type="domain" description="Aminoacyl-transfer RNA synthetases class-II family profile" evidence="9">
    <location>
        <begin position="142"/>
        <end position="559"/>
    </location>
</feature>
<dbReference type="NCBIfam" id="NF001750">
    <property type="entry name" value="PRK00476.1"/>
    <property type="match status" value="1"/>
</dbReference>
<dbReference type="AlphaFoldDB" id="A0A369TD32"/>
<feature type="region of interest" description="Aspartate" evidence="7">
    <location>
        <begin position="199"/>
        <end position="202"/>
    </location>
</feature>
<dbReference type="PRINTS" id="PR01042">
    <property type="entry name" value="TRNASYNTHASP"/>
</dbReference>
<dbReference type="Gene3D" id="3.30.930.10">
    <property type="entry name" value="Bira Bifunctional Protein, Domain 2"/>
    <property type="match status" value="1"/>
</dbReference>
<comment type="caution">
    <text evidence="10">The sequence shown here is derived from an EMBL/GenBank/DDBJ whole genome shotgun (WGS) entry which is preliminary data.</text>
</comment>
<dbReference type="InterPro" id="IPR006195">
    <property type="entry name" value="aa-tRNA-synth_II"/>
</dbReference>
<dbReference type="InterPro" id="IPR047089">
    <property type="entry name" value="Asp-tRNA-ligase_1_N"/>
</dbReference>
<evidence type="ECO:0000256" key="5">
    <source>
        <dbReference type="ARBA" id="ARBA00022917"/>
    </source>
</evidence>
<dbReference type="InterPro" id="IPR002312">
    <property type="entry name" value="Asp/Asn-tRNA-synth_IIb"/>
</dbReference>
<comment type="subunit">
    <text evidence="7">Homodimer.</text>
</comment>
<dbReference type="CDD" id="cd00777">
    <property type="entry name" value="AspRS_core"/>
    <property type="match status" value="1"/>
</dbReference>
<dbReference type="Pfam" id="PF02938">
    <property type="entry name" value="GAD"/>
    <property type="match status" value="1"/>
</dbReference>
<keyword evidence="5 7" id="KW-0648">Protein biosynthesis</keyword>
<dbReference type="PANTHER" id="PTHR22594">
    <property type="entry name" value="ASPARTYL/LYSYL-TRNA SYNTHETASE"/>
    <property type="match status" value="1"/>
</dbReference>
<accession>A0A369TD32</accession>
<protein>
    <recommendedName>
        <fullName evidence="7">Aspartate--tRNA(Asp/Asn) ligase</fullName>
        <ecNumber evidence="7">6.1.1.23</ecNumber>
    </recommendedName>
    <alternativeName>
        <fullName evidence="7">Aspartyl-tRNA synthetase</fullName>
        <shortName evidence="7">AspRS</shortName>
    </alternativeName>
    <alternativeName>
        <fullName evidence="7">Non-discriminating aspartyl-tRNA synthetase</fullName>
        <shortName evidence="7">ND-AspRS</shortName>
    </alternativeName>
</protein>
<dbReference type="Pfam" id="PF01336">
    <property type="entry name" value="tRNA_anti-codon"/>
    <property type="match status" value="1"/>
</dbReference>
<dbReference type="InterPro" id="IPR004364">
    <property type="entry name" value="Aa-tRNA-synt_II"/>
</dbReference>
<dbReference type="GO" id="GO:0005737">
    <property type="term" value="C:cytoplasm"/>
    <property type="evidence" value="ECO:0007669"/>
    <property type="project" value="UniProtKB-SubCell"/>
</dbReference>
<dbReference type="Pfam" id="PF00152">
    <property type="entry name" value="tRNA-synt_2"/>
    <property type="match status" value="1"/>
</dbReference>
<evidence type="ECO:0000256" key="6">
    <source>
        <dbReference type="ARBA" id="ARBA00023146"/>
    </source>
</evidence>
<dbReference type="InterPro" id="IPR012340">
    <property type="entry name" value="NA-bd_OB-fold"/>
</dbReference>
<keyword evidence="4 7" id="KW-0067">ATP-binding</keyword>
<dbReference type="InterPro" id="IPR004365">
    <property type="entry name" value="NA-bd_OB_tRNA"/>
</dbReference>
<feature type="binding site" evidence="7">
    <location>
        <position position="486"/>
    </location>
    <ligand>
        <name>ATP</name>
        <dbReference type="ChEBI" id="CHEBI:30616"/>
    </ligand>
</feature>
<evidence type="ECO:0000313" key="11">
    <source>
        <dbReference type="Proteomes" id="UP000253941"/>
    </source>
</evidence>
<keyword evidence="7" id="KW-0963">Cytoplasm</keyword>
<keyword evidence="3 7" id="KW-0547">Nucleotide-binding</keyword>
<dbReference type="SUPFAM" id="SSF50249">
    <property type="entry name" value="Nucleic acid-binding proteins"/>
    <property type="match status" value="1"/>
</dbReference>
<feature type="compositionally biased region" description="Basic and acidic residues" evidence="8">
    <location>
        <begin position="599"/>
        <end position="608"/>
    </location>
</feature>
<organism evidence="10 11">
    <name type="scientific">Ferruginivarius sediminum</name>
    <dbReference type="NCBI Taxonomy" id="2661937"/>
    <lineage>
        <taxon>Bacteria</taxon>
        <taxon>Pseudomonadati</taxon>
        <taxon>Pseudomonadota</taxon>
        <taxon>Alphaproteobacteria</taxon>
        <taxon>Rhodospirillales</taxon>
        <taxon>Rhodospirillaceae</taxon>
        <taxon>Ferruginivarius</taxon>
    </lineage>
</organism>
<dbReference type="SUPFAM" id="SSF55681">
    <property type="entry name" value="Class II aaRS and biotin synthetases"/>
    <property type="match status" value="1"/>
</dbReference>
<dbReference type="InterPro" id="IPR029351">
    <property type="entry name" value="GAD_dom"/>
</dbReference>
<feature type="binding site" evidence="7">
    <location>
        <begin position="221"/>
        <end position="223"/>
    </location>
    <ligand>
        <name>ATP</name>
        <dbReference type="ChEBI" id="CHEBI:30616"/>
    </ligand>
</feature>
<dbReference type="PROSITE" id="PS50862">
    <property type="entry name" value="AA_TRNA_LIGASE_II"/>
    <property type="match status" value="1"/>
</dbReference>
<feature type="site" description="Important for tRNA non-discrimination" evidence="7">
    <location>
        <position position="33"/>
    </location>
</feature>
<keyword evidence="11" id="KW-1185">Reference proteome</keyword>
<dbReference type="InterPro" id="IPR047090">
    <property type="entry name" value="AspRS_core"/>
</dbReference>
<feature type="binding site" evidence="7">
    <location>
        <position position="221"/>
    </location>
    <ligand>
        <name>L-aspartate</name>
        <dbReference type="ChEBI" id="CHEBI:29991"/>
    </ligand>
</feature>
<comment type="function">
    <text evidence="7">Aspartyl-tRNA synthetase with relaxed tRNA specificity since it is able to aspartylate not only its cognate tRNA(Asp) but also tRNA(Asn). Reaction proceeds in two steps: L-aspartate is first activated by ATP to form Asp-AMP and then transferred to the acceptor end of tRNA(Asp/Asn).</text>
</comment>
<dbReference type="SUPFAM" id="SSF55261">
    <property type="entry name" value="GAD domain-like"/>
    <property type="match status" value="1"/>
</dbReference>
<dbReference type="GO" id="GO:0004815">
    <property type="term" value="F:aspartate-tRNA ligase activity"/>
    <property type="evidence" value="ECO:0007669"/>
    <property type="project" value="UniProtKB-UniRule"/>
</dbReference>
<dbReference type="EC" id="6.1.1.23" evidence="7"/>